<evidence type="ECO:0000259" key="4">
    <source>
        <dbReference type="PROSITE" id="PS51176"/>
    </source>
</evidence>
<dbReference type="InterPro" id="IPR046826">
    <property type="entry name" value="PDH_N"/>
</dbReference>
<evidence type="ECO:0000313" key="5">
    <source>
        <dbReference type="EMBL" id="SDX74120.1"/>
    </source>
</evidence>
<dbReference type="InterPro" id="IPR050812">
    <property type="entry name" value="Preph/Arog_dehydrog"/>
</dbReference>
<dbReference type="InterPro" id="IPR036291">
    <property type="entry name" value="NAD(P)-bd_dom_sf"/>
</dbReference>
<dbReference type="EMBL" id="FNOY01000007">
    <property type="protein sequence ID" value="SDX74120.1"/>
    <property type="molecule type" value="Genomic_DNA"/>
</dbReference>
<dbReference type="SUPFAM" id="SSF48179">
    <property type="entry name" value="6-phosphogluconate dehydrogenase C-terminal domain-like"/>
    <property type="match status" value="1"/>
</dbReference>
<dbReference type="Pfam" id="PF02153">
    <property type="entry name" value="PDH_N"/>
    <property type="match status" value="1"/>
</dbReference>
<dbReference type="InterPro" id="IPR046825">
    <property type="entry name" value="PDH_C"/>
</dbReference>
<keyword evidence="3" id="KW-0472">Membrane</keyword>
<dbReference type="Gene3D" id="1.10.3660.10">
    <property type="entry name" value="6-phosphogluconate dehydrogenase C-terminal like domain"/>
    <property type="match status" value="1"/>
</dbReference>
<dbReference type="PANTHER" id="PTHR21363:SF0">
    <property type="entry name" value="PREPHENATE DEHYDROGENASE [NADP(+)]"/>
    <property type="match status" value="1"/>
</dbReference>
<dbReference type="SUPFAM" id="SSF51735">
    <property type="entry name" value="NAD(P)-binding Rossmann-fold domains"/>
    <property type="match status" value="1"/>
</dbReference>
<dbReference type="PANTHER" id="PTHR21363">
    <property type="entry name" value="PREPHENATE DEHYDROGENASE"/>
    <property type="match status" value="1"/>
</dbReference>
<protein>
    <submittedName>
        <fullName evidence="5">Prephenate dehydrogenase</fullName>
    </submittedName>
</protein>
<dbReference type="InterPro" id="IPR003099">
    <property type="entry name" value="Prephen_DH"/>
</dbReference>
<dbReference type="AlphaFoldDB" id="A0A1H3E670"/>
<dbReference type="Proteomes" id="UP000198640">
    <property type="component" value="Unassembled WGS sequence"/>
</dbReference>
<evidence type="ECO:0000256" key="2">
    <source>
        <dbReference type="SAM" id="Coils"/>
    </source>
</evidence>
<keyword evidence="3" id="KW-1133">Transmembrane helix</keyword>
<evidence type="ECO:0000256" key="3">
    <source>
        <dbReference type="SAM" id="Phobius"/>
    </source>
</evidence>
<keyword evidence="2" id="KW-0175">Coiled coil</keyword>
<dbReference type="GO" id="GO:0006571">
    <property type="term" value="P:tyrosine biosynthetic process"/>
    <property type="evidence" value="ECO:0007669"/>
    <property type="project" value="InterPro"/>
</dbReference>
<name>A0A1H3E670_9PROT</name>
<dbReference type="Pfam" id="PF20463">
    <property type="entry name" value="PDH_C"/>
    <property type="match status" value="1"/>
</dbReference>
<evidence type="ECO:0000256" key="1">
    <source>
        <dbReference type="ARBA" id="ARBA00023002"/>
    </source>
</evidence>
<dbReference type="STRING" id="44576.SAMN05421881_100730"/>
<dbReference type="FunFam" id="3.40.50.720:FF:000208">
    <property type="entry name" value="Prephenate dehydrogenase"/>
    <property type="match status" value="1"/>
</dbReference>
<dbReference type="InterPro" id="IPR008927">
    <property type="entry name" value="6-PGluconate_DH-like_C_sf"/>
</dbReference>
<proteinExistence type="predicted"/>
<keyword evidence="6" id="KW-1185">Reference proteome</keyword>
<gene>
    <name evidence="5" type="ORF">SAMN05421881_100730</name>
</gene>
<feature type="domain" description="Prephenate/arogenate dehydrogenase" evidence="4">
    <location>
        <begin position="17"/>
        <end position="307"/>
    </location>
</feature>
<evidence type="ECO:0000313" key="6">
    <source>
        <dbReference type="Proteomes" id="UP000198640"/>
    </source>
</evidence>
<dbReference type="PROSITE" id="PS51176">
    <property type="entry name" value="PDH_ADH"/>
    <property type="match status" value="1"/>
</dbReference>
<dbReference type="RefSeq" id="WP_245725066.1">
    <property type="nucleotide sequence ID" value="NZ_FNOY01000007.1"/>
</dbReference>
<dbReference type="Gene3D" id="3.40.50.720">
    <property type="entry name" value="NAD(P)-binding Rossmann-like Domain"/>
    <property type="match status" value="1"/>
</dbReference>
<keyword evidence="3" id="KW-0812">Transmembrane</keyword>
<reference evidence="5 6" key="1">
    <citation type="submission" date="2016-10" db="EMBL/GenBank/DDBJ databases">
        <authorList>
            <person name="de Groot N.N."/>
        </authorList>
    </citation>
    <scope>NUCLEOTIDE SEQUENCE [LARGE SCALE GENOMIC DNA]</scope>
    <source>
        <strain evidence="5 6">Nm1</strain>
    </source>
</reference>
<dbReference type="GO" id="GO:0070403">
    <property type="term" value="F:NAD+ binding"/>
    <property type="evidence" value="ECO:0007669"/>
    <property type="project" value="InterPro"/>
</dbReference>
<dbReference type="GO" id="GO:0004665">
    <property type="term" value="F:prephenate dehydrogenase (NADP+) activity"/>
    <property type="evidence" value="ECO:0007669"/>
    <property type="project" value="InterPro"/>
</dbReference>
<dbReference type="GO" id="GO:0008977">
    <property type="term" value="F:prephenate dehydrogenase (NAD+) activity"/>
    <property type="evidence" value="ECO:0007669"/>
    <property type="project" value="InterPro"/>
</dbReference>
<accession>A0A1H3E670</accession>
<feature type="transmembrane region" description="Helical" evidence="3">
    <location>
        <begin position="16"/>
        <end position="35"/>
    </location>
</feature>
<sequence length="307" mass="33474">MISQETAPAVPPLPHISKLVIIGVGLIGGSFALALRQAGLVEHVLGIGRSPENMQRALALGVIDAYTDDFAAALPGADFVLLAVPVRQTAHIMSNMAPYLDTNTIVSDVGSTKQHVVLAARAHLHAHLDRFIPAHPIAGTEFSGAQAADPNLFRNKPLILTPLPENSPQALAFVEALWQHCGAKISHLPVERHDQILAAISHLPHMLAFTLMQHIRTLGGNDPMALLRLAGTSLDDMTRIAGSSPEMWRDICQDNRAALLAQIEAYQAQLSNLHQMLAQHDDQTLERLFAEARETRRHWLETKNQSP</sequence>
<organism evidence="5 6">
    <name type="scientific">Nitrosomonas halophila</name>
    <dbReference type="NCBI Taxonomy" id="44576"/>
    <lineage>
        <taxon>Bacteria</taxon>
        <taxon>Pseudomonadati</taxon>
        <taxon>Pseudomonadota</taxon>
        <taxon>Betaproteobacteria</taxon>
        <taxon>Nitrosomonadales</taxon>
        <taxon>Nitrosomonadaceae</taxon>
        <taxon>Nitrosomonas</taxon>
    </lineage>
</organism>
<feature type="coiled-coil region" evidence="2">
    <location>
        <begin position="249"/>
        <end position="283"/>
    </location>
</feature>
<keyword evidence="1" id="KW-0560">Oxidoreductase</keyword>